<dbReference type="EMBL" id="MU155130">
    <property type="protein sequence ID" value="KAF9486536.1"/>
    <property type="molecule type" value="Genomic_DNA"/>
</dbReference>
<protein>
    <submittedName>
        <fullName evidence="1">Uncharacterized protein</fullName>
    </submittedName>
</protein>
<evidence type="ECO:0000313" key="2">
    <source>
        <dbReference type="Proteomes" id="UP000807469"/>
    </source>
</evidence>
<name>A0A9P5ZFK1_9AGAR</name>
<organism evidence="1 2">
    <name type="scientific">Pholiota conissans</name>
    <dbReference type="NCBI Taxonomy" id="109636"/>
    <lineage>
        <taxon>Eukaryota</taxon>
        <taxon>Fungi</taxon>
        <taxon>Dikarya</taxon>
        <taxon>Basidiomycota</taxon>
        <taxon>Agaricomycotina</taxon>
        <taxon>Agaricomycetes</taxon>
        <taxon>Agaricomycetidae</taxon>
        <taxon>Agaricales</taxon>
        <taxon>Agaricineae</taxon>
        <taxon>Strophariaceae</taxon>
        <taxon>Pholiota</taxon>
    </lineage>
</organism>
<gene>
    <name evidence="1" type="ORF">BDN70DRAFT_20175</name>
</gene>
<dbReference type="Proteomes" id="UP000807469">
    <property type="component" value="Unassembled WGS sequence"/>
</dbReference>
<evidence type="ECO:0000313" key="1">
    <source>
        <dbReference type="EMBL" id="KAF9486536.1"/>
    </source>
</evidence>
<reference evidence="1" key="1">
    <citation type="submission" date="2020-11" db="EMBL/GenBank/DDBJ databases">
        <authorList>
            <consortium name="DOE Joint Genome Institute"/>
            <person name="Ahrendt S."/>
            <person name="Riley R."/>
            <person name="Andreopoulos W."/>
            <person name="Labutti K."/>
            <person name="Pangilinan J."/>
            <person name="Ruiz-Duenas F.J."/>
            <person name="Barrasa J.M."/>
            <person name="Sanchez-Garcia M."/>
            <person name="Camarero S."/>
            <person name="Miyauchi S."/>
            <person name="Serrano A."/>
            <person name="Linde D."/>
            <person name="Babiker R."/>
            <person name="Drula E."/>
            <person name="Ayuso-Fernandez I."/>
            <person name="Pacheco R."/>
            <person name="Padilla G."/>
            <person name="Ferreira P."/>
            <person name="Barriuso J."/>
            <person name="Kellner H."/>
            <person name="Castanera R."/>
            <person name="Alfaro M."/>
            <person name="Ramirez L."/>
            <person name="Pisabarro A.G."/>
            <person name="Kuo A."/>
            <person name="Tritt A."/>
            <person name="Lipzen A."/>
            <person name="He G."/>
            <person name="Yan M."/>
            <person name="Ng V."/>
            <person name="Cullen D."/>
            <person name="Martin F."/>
            <person name="Rosso M.-N."/>
            <person name="Henrissat B."/>
            <person name="Hibbett D."/>
            <person name="Martinez A.T."/>
            <person name="Grigoriev I.V."/>
        </authorList>
    </citation>
    <scope>NUCLEOTIDE SEQUENCE</scope>
    <source>
        <strain evidence="1">CIRM-BRFM 674</strain>
    </source>
</reference>
<comment type="caution">
    <text evidence="1">The sequence shown here is derived from an EMBL/GenBank/DDBJ whole genome shotgun (WGS) entry which is preliminary data.</text>
</comment>
<proteinExistence type="predicted"/>
<accession>A0A9P5ZFK1</accession>
<sequence>MESYSTCNVFALDLPSSPPLTQAFPRLAIPDCCKRVKTALPLFSSTLVYPWRSASASSLVNRPPAVDMIFKILSEACNRWLTLTYNDPAFLIAFLRNNERDLQLQTLHLDNWDFRNNASLKLHTRALRRLSNSGFAITALNVNWQNLASLELKDAAPGECFEVLRRTPCLERCSFKKINPVHVDDFPLPLAQTSIVHRRLRTLELRISSPQMNALLRNLLCTSLKTLSVDLGHSTVWEA</sequence>
<dbReference type="AlphaFoldDB" id="A0A9P5ZFK1"/>
<keyword evidence="2" id="KW-1185">Reference proteome</keyword>